<dbReference type="Pfam" id="PF13191">
    <property type="entry name" value="AAA_16"/>
    <property type="match status" value="1"/>
</dbReference>
<dbReference type="GO" id="GO:0006355">
    <property type="term" value="P:regulation of DNA-templated transcription"/>
    <property type="evidence" value="ECO:0007669"/>
    <property type="project" value="InterPro"/>
</dbReference>
<dbReference type="GO" id="GO:0005524">
    <property type="term" value="F:ATP binding"/>
    <property type="evidence" value="ECO:0007669"/>
    <property type="project" value="UniProtKB-KW"/>
</dbReference>
<dbReference type="CDD" id="cd06170">
    <property type="entry name" value="LuxR_C_like"/>
    <property type="match status" value="1"/>
</dbReference>
<name>A0A1H2KIR3_9ACTN</name>
<dbReference type="PROSITE" id="PS50043">
    <property type="entry name" value="HTH_LUXR_2"/>
    <property type="match status" value="1"/>
</dbReference>
<dbReference type="SUPFAM" id="SSF52540">
    <property type="entry name" value="P-loop containing nucleoside triphosphate hydrolases"/>
    <property type="match status" value="1"/>
</dbReference>
<evidence type="ECO:0000256" key="2">
    <source>
        <dbReference type="ARBA" id="ARBA00022840"/>
    </source>
</evidence>
<evidence type="ECO:0000256" key="1">
    <source>
        <dbReference type="ARBA" id="ARBA00022741"/>
    </source>
</evidence>
<dbReference type="InterPro" id="IPR036388">
    <property type="entry name" value="WH-like_DNA-bd_sf"/>
</dbReference>
<reference evidence="6" key="1">
    <citation type="submission" date="2016-10" db="EMBL/GenBank/DDBJ databases">
        <authorList>
            <person name="Varghese N."/>
            <person name="Submissions S."/>
        </authorList>
    </citation>
    <scope>NUCLEOTIDE SEQUENCE [LARGE SCALE GENOMIC DNA]</scope>
    <source>
        <strain evidence="6">DSM 45079</strain>
    </source>
</reference>
<dbReference type="AlphaFoldDB" id="A0A1H2KIR3"/>
<keyword evidence="6" id="KW-1185">Reference proteome</keyword>
<keyword evidence="2" id="KW-0067">ATP-binding</keyword>
<evidence type="ECO:0000256" key="3">
    <source>
        <dbReference type="SAM" id="MobiDB-lite"/>
    </source>
</evidence>
<organism evidence="5 6">
    <name type="scientific">Jiangella alkaliphila</name>
    <dbReference type="NCBI Taxonomy" id="419479"/>
    <lineage>
        <taxon>Bacteria</taxon>
        <taxon>Bacillati</taxon>
        <taxon>Actinomycetota</taxon>
        <taxon>Actinomycetes</taxon>
        <taxon>Jiangellales</taxon>
        <taxon>Jiangellaceae</taxon>
        <taxon>Jiangella</taxon>
    </lineage>
</organism>
<dbReference type="InterPro" id="IPR041664">
    <property type="entry name" value="AAA_16"/>
</dbReference>
<dbReference type="GO" id="GO:0003677">
    <property type="term" value="F:DNA binding"/>
    <property type="evidence" value="ECO:0007669"/>
    <property type="project" value="InterPro"/>
</dbReference>
<dbReference type="EMBL" id="LT629791">
    <property type="protein sequence ID" value="SDU68559.1"/>
    <property type="molecule type" value="Genomic_DNA"/>
</dbReference>
<dbReference type="SMART" id="SM00421">
    <property type="entry name" value="HTH_LUXR"/>
    <property type="match status" value="1"/>
</dbReference>
<dbReference type="InterPro" id="IPR027417">
    <property type="entry name" value="P-loop_NTPase"/>
</dbReference>
<dbReference type="Gene3D" id="1.10.10.10">
    <property type="entry name" value="Winged helix-like DNA-binding domain superfamily/Winged helix DNA-binding domain"/>
    <property type="match status" value="1"/>
</dbReference>
<dbReference type="SUPFAM" id="SSF46894">
    <property type="entry name" value="C-terminal effector domain of the bipartite response regulators"/>
    <property type="match status" value="1"/>
</dbReference>
<accession>A0A1H2KIR3</accession>
<evidence type="ECO:0000313" key="6">
    <source>
        <dbReference type="Proteomes" id="UP000182977"/>
    </source>
</evidence>
<dbReference type="PANTHER" id="PTHR16305:SF35">
    <property type="entry name" value="TRANSCRIPTIONAL ACTIVATOR DOMAIN"/>
    <property type="match status" value="1"/>
</dbReference>
<evidence type="ECO:0000259" key="4">
    <source>
        <dbReference type="PROSITE" id="PS50043"/>
    </source>
</evidence>
<dbReference type="PRINTS" id="PR00038">
    <property type="entry name" value="HTHLUXR"/>
</dbReference>
<feature type="domain" description="HTH luxR-type" evidence="4">
    <location>
        <begin position="852"/>
        <end position="917"/>
    </location>
</feature>
<dbReference type="GO" id="GO:0004016">
    <property type="term" value="F:adenylate cyclase activity"/>
    <property type="evidence" value="ECO:0007669"/>
    <property type="project" value="TreeGrafter"/>
</dbReference>
<dbReference type="RefSeq" id="WP_082155580.1">
    <property type="nucleotide sequence ID" value="NZ_LBMC01000038.1"/>
</dbReference>
<proteinExistence type="predicted"/>
<gene>
    <name evidence="5" type="ORF">SAMN04488563_3883</name>
</gene>
<dbReference type="Pfam" id="PF00196">
    <property type="entry name" value="GerE"/>
    <property type="match status" value="1"/>
</dbReference>
<dbReference type="InterPro" id="IPR000792">
    <property type="entry name" value="Tscrpt_reg_LuxR_C"/>
</dbReference>
<dbReference type="PANTHER" id="PTHR16305">
    <property type="entry name" value="TESTICULAR SOLUBLE ADENYLYL CYCLASE"/>
    <property type="match status" value="1"/>
</dbReference>
<dbReference type="Proteomes" id="UP000182977">
    <property type="component" value="Chromosome I"/>
</dbReference>
<dbReference type="STRING" id="419479.SAMN04488563_3883"/>
<evidence type="ECO:0000313" key="5">
    <source>
        <dbReference type="EMBL" id="SDU68559.1"/>
    </source>
</evidence>
<protein>
    <submittedName>
        <fullName evidence="5">Regulatory protein, luxR family</fullName>
    </submittedName>
</protein>
<keyword evidence="1" id="KW-0547">Nucleotide-binding</keyword>
<feature type="region of interest" description="Disordered" evidence="3">
    <location>
        <begin position="343"/>
        <end position="363"/>
    </location>
</feature>
<sequence length="923" mass="97102">MMDPALGLRGRHGECDVLDGLLLKARAGQSAVLVLRGEAGIGKSALLDHLLGRAAGCRVARAAGSESEMELAFAGLHQLCLPFLDRLDRLPAPQHDALVTAFGLSAGRPPERFLVGLAVLSLLADVAADRPLVCVVDDAQWLDQVSLQVLAFVARRLAAEPVAMVFAVRDLDAHLELAGLAELTVGGLSDADARALLDSAVPGRLDEHVRDRIVAETRGNPLALLELPRGVTAAELAGGFWRPDAGPLPGRIEHSFLRRVRSLPPTTQRFLLVAAAEPVGDVSLLLRATTLLELGADAAGAAETAGLIELGARVRFRHPLVRSAAYRAAGSGDRREVHRALAEATDPDADPDRRAWHRAQAAAGPDEAVAAELERSAGRAQSRGGVAAAAAFLERAAELTPDPVRRGVRAIAAARAKLRAGAPDTAHALLATAQLGPLDELHRAQVARLRAQITSVRRRGGDAVAQLLDAARRLEPLDRAAARETYLEALGAAFFAGRLGTGLPAAAAAARAVPSGPRPPRPTDLLLDGVATRLADGYAAGVPALTRALQAFRGDDADDAVMSWLWLACPVAPEPIAPDLWDDDAWHDLATRAVRLARGAGALTVLPVALSYRAGVHLHAGEFAAAATLIEESEAIAAATGNPPLRYTPILLAAWRGDETAARAAIDAAVHEAEARGEGRALGLAGYATAVLDNGLGHYGAALAAARTACDYEDLGFYGWSLAELVEAAVRAGAPAEAGAALELLLERAGSSGTDWALGVGARSAALLADGERADALYREAIERLGRSRAAVQQARARLLYGEWLRRENRRASAREQLRAAHETFARIGAEAFAERARRELQATGETVHRRSTGSGLALTTQEAQIARLAGDGLTNPEIGAQLFISPHTVEWHLRKVFAKLDISSRRQLRTALPAGVRAGAPV</sequence>
<dbReference type="InterPro" id="IPR016032">
    <property type="entry name" value="Sig_transdc_resp-reg_C-effctor"/>
</dbReference>
<dbReference type="GO" id="GO:0005737">
    <property type="term" value="C:cytoplasm"/>
    <property type="evidence" value="ECO:0007669"/>
    <property type="project" value="TreeGrafter"/>
</dbReference>